<feature type="domain" description="SAM" evidence="1">
    <location>
        <begin position="46"/>
        <end position="112"/>
    </location>
</feature>
<gene>
    <name evidence="2" type="primary">VWA3A</name>
</gene>
<name>T2MJI4_HYDVU</name>
<dbReference type="PROSITE" id="PS50105">
    <property type="entry name" value="SAM_DOMAIN"/>
    <property type="match status" value="1"/>
</dbReference>
<proteinExistence type="evidence at transcript level"/>
<dbReference type="OrthoDB" id="299997at2759"/>
<dbReference type="SMART" id="SM00454">
    <property type="entry name" value="SAM"/>
    <property type="match status" value="1"/>
</dbReference>
<dbReference type="Pfam" id="PF07647">
    <property type="entry name" value="SAM_2"/>
    <property type="match status" value="1"/>
</dbReference>
<protein>
    <submittedName>
        <fullName evidence="2">von Willebrand factor A domain-containing protein 3A</fullName>
    </submittedName>
</protein>
<dbReference type="PANTHER" id="PTHR46478">
    <property type="entry name" value="VON WILLEBRAND FACTOR A DOMAIN-CONTAINING PROTEIN 3A"/>
    <property type="match status" value="1"/>
</dbReference>
<dbReference type="EMBL" id="HAAD01006024">
    <property type="protein sequence ID" value="CDG72256.1"/>
    <property type="molecule type" value="mRNA"/>
</dbReference>
<dbReference type="PANTHER" id="PTHR46478:SF1">
    <property type="entry name" value="VON WILLEBRAND FACTOR A DOMAIN-CONTAINING PROTEIN 3A"/>
    <property type="match status" value="1"/>
</dbReference>
<evidence type="ECO:0000259" key="1">
    <source>
        <dbReference type="PROSITE" id="PS50105"/>
    </source>
</evidence>
<dbReference type="Gene3D" id="1.10.150.50">
    <property type="entry name" value="Transcription Factor, Ets-1"/>
    <property type="match status" value="1"/>
</dbReference>
<dbReference type="AlphaFoldDB" id="T2MJI4"/>
<feature type="non-terminal residue" evidence="2">
    <location>
        <position position="1"/>
    </location>
</feature>
<accession>T2MJI4</accession>
<dbReference type="InterPro" id="IPR013761">
    <property type="entry name" value="SAM/pointed_sf"/>
</dbReference>
<sequence>MADLLMVLPDRFYRALNRCREIIFVGIQSFKGTSRNDLMLKSIYDWSPEDVGYWFGELGPWAKGTFDKKIIEAGIDGSLLMKLTDADLQDFKMNISLHRRITLEAIKKLKKELQNQQTGLWEFKERRSGLAIFIMFGLREFPRSTLTYLYFFNYRDAFLPIFYCSVTLKSANISCTQMQHSPTFGNYLEFLPLMFSIPYYLVGRFASHYLYINYWASRVVILHAVLMTVTEISNMRLLLIHRSTNAIMQVKSDNRHPISVLNFKKNLCEILPAKQWLLENSLKAQGLSFYQILSPNAFSYVHSYIRSIDKEVKSVVHHQSMIQVEWFDGRIKNVHVDPAVLSNYLHQLSNTISIYKKQFSLMTKSSWQLFGNIFESNIIVIIDLSEEASYCLHFLLTSLKLLFEEQLLHKSSFKVICCNPKLDCFESYFVDENSINQCWNWLLSLSCGGMRKIFPALKCAFKSMTIDNSSLYLISLGQFYDNMDPLVSYIEEAMLISSFSINCVYLQPPDSIIVHDRFDDPLCISKKLKAINEAGNGKFHWSFKSDVVENEDLRLLASEMNKAGLYINKVRLLSSLYAF</sequence>
<reference evidence="2" key="1">
    <citation type="journal article" date="2013" name="Genome Biol. Evol.">
        <title>Punctuated emergences of genetic and phenotypic innovations in eumetazoan, bilaterian, euteleostome, and hominidae ancestors.</title>
        <authorList>
            <person name="Wenger Y."/>
            <person name="Galliot B."/>
        </authorList>
    </citation>
    <scope>NUCLEOTIDE SEQUENCE</scope>
    <source>
        <tissue evidence="2">Whole animals</tissue>
    </source>
</reference>
<organism evidence="2">
    <name type="scientific">Hydra vulgaris</name>
    <name type="common">Hydra</name>
    <name type="synonym">Hydra attenuata</name>
    <dbReference type="NCBI Taxonomy" id="6087"/>
    <lineage>
        <taxon>Eukaryota</taxon>
        <taxon>Metazoa</taxon>
        <taxon>Cnidaria</taxon>
        <taxon>Hydrozoa</taxon>
        <taxon>Hydroidolina</taxon>
        <taxon>Anthoathecata</taxon>
        <taxon>Aplanulata</taxon>
        <taxon>Hydridae</taxon>
        <taxon>Hydra</taxon>
    </lineage>
</organism>
<dbReference type="SUPFAM" id="SSF47769">
    <property type="entry name" value="SAM/Pointed domain"/>
    <property type="match status" value="1"/>
</dbReference>
<dbReference type="InterPro" id="IPR001660">
    <property type="entry name" value="SAM"/>
</dbReference>
<evidence type="ECO:0000313" key="2">
    <source>
        <dbReference type="EMBL" id="CDG72256.1"/>
    </source>
</evidence>